<dbReference type="GO" id="GO:0003746">
    <property type="term" value="F:translation elongation factor activity"/>
    <property type="evidence" value="ECO:0007669"/>
    <property type="project" value="UniProtKB-UniRule"/>
</dbReference>
<accession>A0A1F5YDW9</accession>
<keyword evidence="3 5" id="KW-0251">Elongation factor</keyword>
<dbReference type="CDD" id="cd14275">
    <property type="entry name" value="UBA_EF-Ts"/>
    <property type="match status" value="1"/>
</dbReference>
<dbReference type="SUPFAM" id="SSF54713">
    <property type="entry name" value="Elongation factor Ts (EF-Ts), dimerisation domain"/>
    <property type="match status" value="1"/>
</dbReference>
<dbReference type="InterPro" id="IPR014039">
    <property type="entry name" value="Transl_elong_EFTs/EF1B_dimer"/>
</dbReference>
<evidence type="ECO:0000313" key="10">
    <source>
        <dbReference type="Proteomes" id="UP000176992"/>
    </source>
</evidence>
<comment type="subcellular location">
    <subcellularLocation>
        <location evidence="5 7">Cytoplasm</location>
    </subcellularLocation>
</comment>
<dbReference type="SUPFAM" id="SSF46934">
    <property type="entry name" value="UBA-like"/>
    <property type="match status" value="1"/>
</dbReference>
<dbReference type="InterPro" id="IPR036402">
    <property type="entry name" value="EF-Ts_dimer_sf"/>
</dbReference>
<proteinExistence type="inferred from homology"/>
<protein>
    <recommendedName>
        <fullName evidence="2 5">Elongation factor Ts</fullName>
        <shortName evidence="5">EF-Ts</shortName>
    </recommendedName>
</protein>
<dbReference type="Pfam" id="PF00889">
    <property type="entry name" value="EF_TS"/>
    <property type="match status" value="1"/>
</dbReference>
<keyword evidence="5" id="KW-0963">Cytoplasm</keyword>
<comment type="caution">
    <text evidence="9">The sequence shown here is derived from an EMBL/GenBank/DDBJ whole genome shotgun (WGS) entry which is preliminary data.</text>
</comment>
<dbReference type="PROSITE" id="PS01126">
    <property type="entry name" value="EF_TS_1"/>
    <property type="match status" value="1"/>
</dbReference>
<dbReference type="InterPro" id="IPR001816">
    <property type="entry name" value="Transl_elong_EFTs/EF1B"/>
</dbReference>
<evidence type="ECO:0000256" key="1">
    <source>
        <dbReference type="ARBA" id="ARBA00005532"/>
    </source>
</evidence>
<evidence type="ECO:0000256" key="5">
    <source>
        <dbReference type="HAMAP-Rule" id="MF_00050"/>
    </source>
</evidence>
<name>A0A1F5YDW9_9BACT</name>
<evidence type="ECO:0000313" key="9">
    <source>
        <dbReference type="EMBL" id="OGF98375.1"/>
    </source>
</evidence>
<evidence type="ECO:0000256" key="7">
    <source>
        <dbReference type="RuleBase" id="RU000643"/>
    </source>
</evidence>
<feature type="domain" description="Translation elongation factor EFTs/EF1B dimerisation" evidence="8">
    <location>
        <begin position="34"/>
        <end position="197"/>
    </location>
</feature>
<feature type="region of interest" description="Involved in Mg(2+) ion dislocation from EF-Tu" evidence="5">
    <location>
        <begin position="81"/>
        <end position="84"/>
    </location>
</feature>
<dbReference type="PANTHER" id="PTHR11741:SF0">
    <property type="entry name" value="ELONGATION FACTOR TS, MITOCHONDRIAL"/>
    <property type="match status" value="1"/>
</dbReference>
<dbReference type="Gene3D" id="3.30.479.20">
    <property type="entry name" value="Elongation factor Ts, dimerisation domain"/>
    <property type="match status" value="1"/>
</dbReference>
<reference evidence="9 10" key="1">
    <citation type="journal article" date="2016" name="Nat. Commun.">
        <title>Thousands of microbial genomes shed light on interconnected biogeochemical processes in an aquifer system.</title>
        <authorList>
            <person name="Anantharaman K."/>
            <person name="Brown C.T."/>
            <person name="Hug L.A."/>
            <person name="Sharon I."/>
            <person name="Castelle C.J."/>
            <person name="Probst A.J."/>
            <person name="Thomas B.C."/>
            <person name="Singh A."/>
            <person name="Wilkins M.J."/>
            <person name="Karaoz U."/>
            <person name="Brodie E.L."/>
            <person name="Williams K.H."/>
            <person name="Hubbard S.S."/>
            <person name="Banfield J.F."/>
        </authorList>
    </citation>
    <scope>NUCLEOTIDE SEQUENCE [LARGE SCALE GENOMIC DNA]</scope>
</reference>
<dbReference type="Proteomes" id="UP000176992">
    <property type="component" value="Unassembled WGS sequence"/>
</dbReference>
<dbReference type="InterPro" id="IPR009060">
    <property type="entry name" value="UBA-like_sf"/>
</dbReference>
<comment type="function">
    <text evidence="5 6">Associates with the EF-Tu.GDP complex and induces the exchange of GDP to GTP. It remains bound to the aminoacyl-tRNA.EF-Tu.GTP complex up to the GTP hydrolysis stage on the ribosome.</text>
</comment>
<organism evidence="9 10">
    <name type="scientific">Candidatus Glassbacteria bacterium GWA2_58_10</name>
    <dbReference type="NCBI Taxonomy" id="1817865"/>
    <lineage>
        <taxon>Bacteria</taxon>
        <taxon>Candidatus Glassiibacteriota</taxon>
    </lineage>
</organism>
<dbReference type="InterPro" id="IPR018101">
    <property type="entry name" value="Transl_elong_Ts_CS"/>
</dbReference>
<evidence type="ECO:0000256" key="3">
    <source>
        <dbReference type="ARBA" id="ARBA00022768"/>
    </source>
</evidence>
<dbReference type="Gene3D" id="1.10.8.10">
    <property type="entry name" value="DNA helicase RuvA subunit, C-terminal domain"/>
    <property type="match status" value="1"/>
</dbReference>
<evidence type="ECO:0000256" key="4">
    <source>
        <dbReference type="ARBA" id="ARBA00022917"/>
    </source>
</evidence>
<evidence type="ECO:0000256" key="2">
    <source>
        <dbReference type="ARBA" id="ARBA00016956"/>
    </source>
</evidence>
<dbReference type="FunFam" id="1.10.286.20:FF:000001">
    <property type="entry name" value="Elongation factor Ts"/>
    <property type="match status" value="1"/>
</dbReference>
<keyword evidence="4 5" id="KW-0648">Protein biosynthesis</keyword>
<dbReference type="NCBIfam" id="TIGR00116">
    <property type="entry name" value="tsf"/>
    <property type="match status" value="2"/>
</dbReference>
<dbReference type="GO" id="GO:0005737">
    <property type="term" value="C:cytoplasm"/>
    <property type="evidence" value="ECO:0007669"/>
    <property type="project" value="UniProtKB-SubCell"/>
</dbReference>
<evidence type="ECO:0000256" key="6">
    <source>
        <dbReference type="RuleBase" id="RU000642"/>
    </source>
</evidence>
<comment type="similarity">
    <text evidence="1 5 6">Belongs to the EF-Ts family.</text>
</comment>
<dbReference type="PROSITE" id="PS01127">
    <property type="entry name" value="EF_TS_2"/>
    <property type="match status" value="1"/>
</dbReference>
<dbReference type="AlphaFoldDB" id="A0A1F5YDW9"/>
<dbReference type="FunFam" id="1.10.8.10:FF:000001">
    <property type="entry name" value="Elongation factor Ts"/>
    <property type="match status" value="1"/>
</dbReference>
<dbReference type="Gene3D" id="1.10.286.20">
    <property type="match status" value="1"/>
</dbReference>
<gene>
    <name evidence="5 9" type="primary">tsf</name>
    <name evidence="9" type="ORF">A2Z86_08905</name>
</gene>
<dbReference type="HAMAP" id="MF_00050">
    <property type="entry name" value="EF_Ts"/>
    <property type="match status" value="1"/>
</dbReference>
<sequence>MEITAASVQALRKATGAGMMDCKKALAEAGGNADKATEILRKTGAMKAAKRQDREAREGLVHSYIHMGGKIGVLIELNCETDFVARTEVFQQLAKDLAMHIAASSPDYIRQEDVPAEVLEKEKEIYREQASQSGKPEKVWDKIAEGRLEKFYQEACLLDQPFVKNPDTAVGQLIREVAGKVGENIVIRRFTRFQLGQ</sequence>
<dbReference type="EMBL" id="MFIV01000118">
    <property type="protein sequence ID" value="OGF98375.1"/>
    <property type="molecule type" value="Genomic_DNA"/>
</dbReference>
<dbReference type="PANTHER" id="PTHR11741">
    <property type="entry name" value="ELONGATION FACTOR TS"/>
    <property type="match status" value="1"/>
</dbReference>
<evidence type="ECO:0000259" key="8">
    <source>
        <dbReference type="Pfam" id="PF00889"/>
    </source>
</evidence>